<evidence type="ECO:0000313" key="3">
    <source>
        <dbReference type="Proteomes" id="UP001174909"/>
    </source>
</evidence>
<accession>A0AA35WKK5</accession>
<dbReference type="EMBL" id="CASHTH010002033">
    <property type="protein sequence ID" value="CAI8023814.1"/>
    <property type="molecule type" value="Genomic_DNA"/>
</dbReference>
<name>A0AA35WKK5_GEOBA</name>
<keyword evidence="1" id="KW-0472">Membrane</keyword>
<dbReference type="AlphaFoldDB" id="A0AA35WKK5"/>
<proteinExistence type="predicted"/>
<reference evidence="2" key="1">
    <citation type="submission" date="2023-03" db="EMBL/GenBank/DDBJ databases">
        <authorList>
            <person name="Steffen K."/>
            <person name="Cardenas P."/>
        </authorList>
    </citation>
    <scope>NUCLEOTIDE SEQUENCE</scope>
</reference>
<organism evidence="2 3">
    <name type="scientific">Geodia barretti</name>
    <name type="common">Barrett's horny sponge</name>
    <dbReference type="NCBI Taxonomy" id="519541"/>
    <lineage>
        <taxon>Eukaryota</taxon>
        <taxon>Metazoa</taxon>
        <taxon>Porifera</taxon>
        <taxon>Demospongiae</taxon>
        <taxon>Heteroscleromorpha</taxon>
        <taxon>Tetractinellida</taxon>
        <taxon>Astrophorina</taxon>
        <taxon>Geodiidae</taxon>
        <taxon>Geodia</taxon>
    </lineage>
</organism>
<keyword evidence="1" id="KW-1133">Transmembrane helix</keyword>
<feature type="transmembrane region" description="Helical" evidence="1">
    <location>
        <begin position="117"/>
        <end position="140"/>
    </location>
</feature>
<feature type="transmembrane region" description="Helical" evidence="1">
    <location>
        <begin position="244"/>
        <end position="264"/>
    </location>
</feature>
<keyword evidence="1" id="KW-0812">Transmembrane</keyword>
<evidence type="ECO:0000313" key="2">
    <source>
        <dbReference type="EMBL" id="CAI8023814.1"/>
    </source>
</evidence>
<feature type="transmembrane region" description="Helical" evidence="1">
    <location>
        <begin position="86"/>
        <end position="105"/>
    </location>
</feature>
<feature type="transmembrane region" description="Helical" evidence="1">
    <location>
        <begin position="294"/>
        <end position="314"/>
    </location>
</feature>
<sequence>MSKQMRVQLHIASSSWKRRTFPHTFYIGVVTKKITVQLEPSTGELSWSQCGENNARATPIVVEDEILIELVFEGVALKPLVPDFTIANYSIIISCLASFGCRPLTLLTSEVQSASMLFLSTTVSLTFIISLLSLFLSSLLHALMTDMVEKSTLSNSEIAAIIIVVLYSAVHSPGPDPLWHRLVEETDSSEEEELSNWSPTLLWLGFSFFFTGIALAIGGSISVHQRVKKYGAVVKKWYWGLRAFFIFFTVAAVPLWLALLGYTVSNDFSEDDGDLRGSDSSCQSPSGKTNVRDGILIAVFVLSNLVNLTGNLLLGLGYCGLQYFESDGTPIPTRCCCCGKNKCRQGCGPPSVGNKIPLKEEI</sequence>
<comment type="caution">
    <text evidence="2">The sequence shown here is derived from an EMBL/GenBank/DDBJ whole genome shotgun (WGS) entry which is preliminary data.</text>
</comment>
<keyword evidence="3" id="KW-1185">Reference proteome</keyword>
<feature type="transmembrane region" description="Helical" evidence="1">
    <location>
        <begin position="152"/>
        <end position="170"/>
    </location>
</feature>
<gene>
    <name evidence="2" type="ORF">GBAR_LOCUS13900</name>
</gene>
<dbReference type="Proteomes" id="UP001174909">
    <property type="component" value="Unassembled WGS sequence"/>
</dbReference>
<feature type="transmembrane region" description="Helical" evidence="1">
    <location>
        <begin position="201"/>
        <end position="223"/>
    </location>
</feature>
<evidence type="ECO:0000256" key="1">
    <source>
        <dbReference type="SAM" id="Phobius"/>
    </source>
</evidence>
<protein>
    <submittedName>
        <fullName evidence="2">Uncharacterized protein</fullName>
    </submittedName>
</protein>